<dbReference type="GO" id="GO:0006364">
    <property type="term" value="P:rRNA processing"/>
    <property type="evidence" value="ECO:0007669"/>
    <property type="project" value="UniProtKB-KW"/>
</dbReference>
<dbReference type="InterPro" id="IPR014776">
    <property type="entry name" value="4pyrrole_Mease_sub2"/>
</dbReference>
<dbReference type="PANTHER" id="PTHR46111:SF2">
    <property type="entry name" value="SAM-DEPENDENT METHYLTRANSFERASE"/>
    <property type="match status" value="1"/>
</dbReference>
<keyword evidence="1" id="KW-0963">Cytoplasm</keyword>
<evidence type="ECO:0000256" key="3">
    <source>
        <dbReference type="ARBA" id="ARBA00022603"/>
    </source>
</evidence>
<accession>A0A6L3ZK29</accession>
<proteinExistence type="predicted"/>
<protein>
    <submittedName>
        <fullName evidence="7">SAM-dependent methyltransferase</fullName>
    </submittedName>
</protein>
<evidence type="ECO:0000256" key="5">
    <source>
        <dbReference type="ARBA" id="ARBA00022691"/>
    </source>
</evidence>
<gene>
    <name evidence="7" type="ORF">F8C82_05050</name>
</gene>
<dbReference type="GO" id="GO:0008168">
    <property type="term" value="F:methyltransferase activity"/>
    <property type="evidence" value="ECO:0007669"/>
    <property type="project" value="UniProtKB-KW"/>
</dbReference>
<dbReference type="Gene3D" id="3.30.950.10">
    <property type="entry name" value="Methyltransferase, Cobalt-precorrin-4 Transmethylase, Domain 2"/>
    <property type="match status" value="1"/>
</dbReference>
<keyword evidence="8" id="KW-1185">Reference proteome</keyword>
<dbReference type="OrthoDB" id="7061662at2"/>
<dbReference type="InterPro" id="IPR035996">
    <property type="entry name" value="4pyrrol_Methylase_sf"/>
</dbReference>
<sequence>MTPELPPAPLYLIPSRIADTEPLEVLPLSIKKVVDSIDHYIVENEKTTREFIRRVHPGKSQPSLHFSIYNQYTDEAEIPDLLKPCKEGFPVGLISDAGAPAIGDPGELLILKAHEYKIRVIPLVGPSSVVLALMASGLNGNQFTFHGFLPAEKSVRKKKLATLEKRALKGETQIFMESPLQNDKFLEDILSTCLDETLLCIATHITSPDEEIYTQSVGEWKNQPPSLDKRPTLFLLGSSPL</sequence>
<dbReference type="EMBL" id="WBVQ01000001">
    <property type="protein sequence ID" value="KAB2817775.1"/>
    <property type="molecule type" value="Genomic_DNA"/>
</dbReference>
<dbReference type="PANTHER" id="PTHR46111">
    <property type="entry name" value="RIBOSOMAL RNA SMALL SUBUNIT METHYLTRANSFERASE I"/>
    <property type="match status" value="1"/>
</dbReference>
<comment type="caution">
    <text evidence="7">The sequence shown here is derived from an EMBL/GenBank/DDBJ whole genome shotgun (WGS) entry which is preliminary data.</text>
</comment>
<dbReference type="InterPro" id="IPR014777">
    <property type="entry name" value="4pyrrole_Mease_sub1"/>
</dbReference>
<reference evidence="7 8" key="1">
    <citation type="submission" date="2019-10" db="EMBL/GenBank/DDBJ databases">
        <title>Genome sequence of Phaeocystidibacter marisrubri JCM30614 (type strain).</title>
        <authorList>
            <person name="Bowman J.P."/>
        </authorList>
    </citation>
    <scope>NUCLEOTIDE SEQUENCE [LARGE SCALE GENOMIC DNA]</scope>
    <source>
        <strain evidence="7 8">JCM 30614</strain>
    </source>
</reference>
<organism evidence="7 8">
    <name type="scientific">Phaeocystidibacter marisrubri</name>
    <dbReference type="NCBI Taxonomy" id="1577780"/>
    <lineage>
        <taxon>Bacteria</taxon>
        <taxon>Pseudomonadati</taxon>
        <taxon>Bacteroidota</taxon>
        <taxon>Flavobacteriia</taxon>
        <taxon>Flavobacteriales</taxon>
        <taxon>Phaeocystidibacteraceae</taxon>
        <taxon>Phaeocystidibacter</taxon>
    </lineage>
</organism>
<keyword evidence="5" id="KW-0949">S-adenosyl-L-methionine</keyword>
<evidence type="ECO:0000256" key="1">
    <source>
        <dbReference type="ARBA" id="ARBA00022490"/>
    </source>
</evidence>
<dbReference type="RefSeq" id="WP_151692463.1">
    <property type="nucleotide sequence ID" value="NZ_BMGX01000002.1"/>
</dbReference>
<dbReference type="SUPFAM" id="SSF53790">
    <property type="entry name" value="Tetrapyrrole methylase"/>
    <property type="match status" value="1"/>
</dbReference>
<dbReference type="PIRSF" id="PIRSF005917">
    <property type="entry name" value="MTase_YraL"/>
    <property type="match status" value="1"/>
</dbReference>
<keyword evidence="2" id="KW-0698">rRNA processing</keyword>
<dbReference type="CDD" id="cd11649">
    <property type="entry name" value="RsmI_like"/>
    <property type="match status" value="1"/>
</dbReference>
<keyword evidence="3 7" id="KW-0489">Methyltransferase</keyword>
<dbReference type="Pfam" id="PF00590">
    <property type="entry name" value="TP_methylase"/>
    <property type="match status" value="1"/>
</dbReference>
<evidence type="ECO:0000259" key="6">
    <source>
        <dbReference type="Pfam" id="PF00590"/>
    </source>
</evidence>
<dbReference type="InterPro" id="IPR000878">
    <property type="entry name" value="4pyrrol_Mease"/>
</dbReference>
<name>A0A6L3ZK29_9FLAO</name>
<evidence type="ECO:0000256" key="2">
    <source>
        <dbReference type="ARBA" id="ARBA00022552"/>
    </source>
</evidence>
<evidence type="ECO:0000313" key="7">
    <source>
        <dbReference type="EMBL" id="KAB2817775.1"/>
    </source>
</evidence>
<feature type="domain" description="Tetrapyrrole methylase" evidence="6">
    <location>
        <begin position="67"/>
        <end position="219"/>
    </location>
</feature>
<dbReference type="Gene3D" id="3.40.1010.10">
    <property type="entry name" value="Cobalt-precorrin-4 Transmethylase, Domain 1"/>
    <property type="match status" value="1"/>
</dbReference>
<evidence type="ECO:0000256" key="4">
    <source>
        <dbReference type="ARBA" id="ARBA00022679"/>
    </source>
</evidence>
<keyword evidence="4 7" id="KW-0808">Transferase</keyword>
<dbReference type="AlphaFoldDB" id="A0A6L3ZK29"/>
<dbReference type="Proteomes" id="UP000484164">
    <property type="component" value="Unassembled WGS sequence"/>
</dbReference>
<dbReference type="InterPro" id="IPR008189">
    <property type="entry name" value="rRNA_ssu_MeTfrase_I"/>
</dbReference>
<dbReference type="GO" id="GO:0032259">
    <property type="term" value="P:methylation"/>
    <property type="evidence" value="ECO:0007669"/>
    <property type="project" value="UniProtKB-KW"/>
</dbReference>
<evidence type="ECO:0000313" key="8">
    <source>
        <dbReference type="Proteomes" id="UP000484164"/>
    </source>
</evidence>